<gene>
    <name evidence="2" type="ORF">SAMN02745206_01502</name>
</gene>
<dbReference type="OrthoDB" id="9803106at2"/>
<dbReference type="Pfam" id="PF18765">
    <property type="entry name" value="Polbeta"/>
    <property type="match status" value="1"/>
</dbReference>
<reference evidence="3" key="1">
    <citation type="submission" date="2016-11" db="EMBL/GenBank/DDBJ databases">
        <authorList>
            <person name="Varghese N."/>
            <person name="Submissions S."/>
        </authorList>
    </citation>
    <scope>NUCLEOTIDE SEQUENCE [LARGE SCALE GENOMIC DNA]</scope>
    <source>
        <strain evidence="3">DSM 9756</strain>
    </source>
</reference>
<dbReference type="CDD" id="cd05403">
    <property type="entry name" value="NT_KNTase_like"/>
    <property type="match status" value="1"/>
</dbReference>
<dbReference type="SUPFAM" id="SSF81301">
    <property type="entry name" value="Nucleotidyltransferase"/>
    <property type="match status" value="1"/>
</dbReference>
<organism evidence="2 3">
    <name type="scientific">Desulfacinum infernum DSM 9756</name>
    <dbReference type="NCBI Taxonomy" id="1121391"/>
    <lineage>
        <taxon>Bacteria</taxon>
        <taxon>Pseudomonadati</taxon>
        <taxon>Thermodesulfobacteriota</taxon>
        <taxon>Syntrophobacteria</taxon>
        <taxon>Syntrophobacterales</taxon>
        <taxon>Syntrophobacteraceae</taxon>
        <taxon>Desulfacinum</taxon>
    </lineage>
</organism>
<accession>A0A1M4ZLK1</accession>
<evidence type="ECO:0000313" key="3">
    <source>
        <dbReference type="Proteomes" id="UP000184076"/>
    </source>
</evidence>
<protein>
    <submittedName>
        <fullName evidence="2">Predicted nucleotidyltransferase</fullName>
    </submittedName>
</protein>
<dbReference type="Proteomes" id="UP000184076">
    <property type="component" value="Unassembled WGS sequence"/>
</dbReference>
<dbReference type="EMBL" id="FQVB01000012">
    <property type="protein sequence ID" value="SHF18891.1"/>
    <property type="molecule type" value="Genomic_DNA"/>
</dbReference>
<feature type="domain" description="Polymerase beta nucleotidyltransferase" evidence="1">
    <location>
        <begin position="11"/>
        <end position="100"/>
    </location>
</feature>
<proteinExistence type="predicted"/>
<dbReference type="AlphaFoldDB" id="A0A1M4ZLK1"/>
<dbReference type="Gene3D" id="3.30.460.10">
    <property type="entry name" value="Beta Polymerase, domain 2"/>
    <property type="match status" value="1"/>
</dbReference>
<dbReference type="PANTHER" id="PTHR43852">
    <property type="entry name" value="NUCLEOTIDYLTRANSFERASE"/>
    <property type="match status" value="1"/>
</dbReference>
<dbReference type="PANTHER" id="PTHR43852:SF3">
    <property type="entry name" value="NUCLEOTIDYLTRANSFERASE"/>
    <property type="match status" value="1"/>
</dbReference>
<keyword evidence="2" id="KW-0808">Transferase</keyword>
<evidence type="ECO:0000259" key="1">
    <source>
        <dbReference type="Pfam" id="PF18765"/>
    </source>
</evidence>
<dbReference type="InterPro" id="IPR041633">
    <property type="entry name" value="Polbeta"/>
</dbReference>
<name>A0A1M4ZLK1_9BACT</name>
<dbReference type="NCBIfam" id="NF047752">
    <property type="entry name" value="MntA_antitoxin"/>
    <property type="match status" value="1"/>
</dbReference>
<evidence type="ECO:0000313" key="2">
    <source>
        <dbReference type="EMBL" id="SHF18891.1"/>
    </source>
</evidence>
<sequence length="135" mass="15423">MGAVDRIAEAVRPLAERTPEVTAVYVFGSTATGRATDKSDVDLAVLLHPDPGPAFDLLGFGVEAEKVLGKSVDVVVLNRAGEHLKYLVRRDGILIYDRDPQARRRFDRWSRKAYQDFLHYHRRYVQKMKEQLRRG</sequence>
<dbReference type="InterPro" id="IPR043519">
    <property type="entry name" value="NT_sf"/>
</dbReference>
<dbReference type="RefSeq" id="WP_084076289.1">
    <property type="nucleotide sequence ID" value="NZ_FQVB01000012.1"/>
</dbReference>
<dbReference type="GO" id="GO:0016740">
    <property type="term" value="F:transferase activity"/>
    <property type="evidence" value="ECO:0007669"/>
    <property type="project" value="UniProtKB-KW"/>
</dbReference>
<dbReference type="InterPro" id="IPR052930">
    <property type="entry name" value="TA_antitoxin_MntA"/>
</dbReference>
<keyword evidence="3" id="KW-1185">Reference proteome</keyword>
<dbReference type="STRING" id="1121391.SAMN02745206_01502"/>